<evidence type="ECO:0000313" key="4">
    <source>
        <dbReference type="Proteomes" id="UP000479293"/>
    </source>
</evidence>
<keyword evidence="1" id="KW-1133">Transmembrane helix</keyword>
<feature type="transmembrane region" description="Helical" evidence="1">
    <location>
        <begin position="215"/>
        <end position="236"/>
    </location>
</feature>
<dbReference type="NCBIfam" id="TIGR04286">
    <property type="entry name" value="MSEP-CTERM"/>
    <property type="match status" value="1"/>
</dbReference>
<feature type="transmembrane region" description="Helical" evidence="1">
    <location>
        <begin position="143"/>
        <end position="162"/>
    </location>
</feature>
<dbReference type="PROSITE" id="PS51468">
    <property type="entry name" value="VIT"/>
    <property type="match status" value="1"/>
</dbReference>
<accession>A0A7C9BK66</accession>
<dbReference type="AlphaFoldDB" id="A0A7C9BK66"/>
<dbReference type="InterPro" id="IPR013694">
    <property type="entry name" value="VIT"/>
</dbReference>
<evidence type="ECO:0000256" key="1">
    <source>
        <dbReference type="SAM" id="Phobius"/>
    </source>
</evidence>
<feature type="transmembrane region" description="Helical" evidence="1">
    <location>
        <begin position="73"/>
        <end position="92"/>
    </location>
</feature>
<feature type="transmembrane region" description="Helical" evidence="1">
    <location>
        <begin position="9"/>
        <end position="32"/>
    </location>
</feature>
<organism evidence="3 4">
    <name type="scientific">Salmonirosea aquatica</name>
    <dbReference type="NCBI Taxonomy" id="2654236"/>
    <lineage>
        <taxon>Bacteria</taxon>
        <taxon>Pseudomonadati</taxon>
        <taxon>Bacteroidota</taxon>
        <taxon>Cytophagia</taxon>
        <taxon>Cytophagales</taxon>
        <taxon>Spirosomataceae</taxon>
        <taxon>Salmonirosea</taxon>
    </lineage>
</organism>
<evidence type="ECO:0000313" key="3">
    <source>
        <dbReference type="EMBL" id="MPR35617.1"/>
    </source>
</evidence>
<feature type="transmembrane region" description="Helical" evidence="1">
    <location>
        <begin position="281"/>
        <end position="301"/>
    </location>
</feature>
<reference evidence="3 4" key="1">
    <citation type="submission" date="2019-10" db="EMBL/GenBank/DDBJ databases">
        <title>Draft Genome Sequence of Cytophagaceae sp. SJW1-29.</title>
        <authorList>
            <person name="Choi A."/>
        </authorList>
    </citation>
    <scope>NUCLEOTIDE SEQUENCE [LARGE SCALE GENOMIC DNA]</scope>
    <source>
        <strain evidence="3 4">SJW1-29</strain>
    </source>
</reference>
<feature type="transmembrane region" description="Helical" evidence="1">
    <location>
        <begin position="256"/>
        <end position="274"/>
    </location>
</feature>
<proteinExistence type="predicted"/>
<evidence type="ECO:0000259" key="2">
    <source>
        <dbReference type="PROSITE" id="PS51468"/>
    </source>
</evidence>
<sequence length="938" mass="106964">MRSLLNPRWIFLLNTLPIVLLFLLLLGDFNIIKSQLSAENIDHWRAFGLVLALLTALGAGYAFWLLDRKEQVSMYYGLFALLSHLAFLAVYIDRSEKVLPVTLPRWLLSGDVFLYIGTFLMPTLTYSFFVLTTRSAPRVERRSAAKSLAYAIGIPLMWYLFYQVVAPLWKPTSTYENTIITVLIALSTFAFLFFLVRAVYIMVSKRSGIWHQYQLICKIVIAILFPLWGLVVNNGHFFSFVGGRGDSGVFGNFNSYWFYGLAVLNGILICLPSLENKAYRLALFLGRSLTFAYTLYFFVVFLPFLPLSVLVIIVIGLGFLMLTPLVLFVIHVDALARDFAFLKRYFSGKILTLGSVLAFLIIPAVITADYWHHKQVLYEALDYLYTPDYAKNYALDARSLERTLHHVKSHKYPSRIFLSSEKQPYLSAWFNAVVLNNLTLSDAKISTIERVFLGAPPRPVLPESIQNDSIGITQISTRSTFDSTQNAWRSWVDFRLTNRATNPWLAEYATTFTLPAGCWISDYYLYVGARKEMGILAEKKAALWVFSQIRNENRDPGLLYYLTGNKVAFRVFPFAAREVRRTGIEFIHKEPVTLNIGGQAIALGRGTPAASQTSDHKADDPVGYVSAREKQALERVQRKPYYHFLVDVSEREEQYQKELMKRIDTLLARNLIDRQNAHISFVNAYVTTMPMGDDWKQKFSAQTFEGGFYLDRAVKTALVEAYTNQRNTYPVLVVCTDYLLNAVLEKDLPDFAFLAPEGDLFYELQADGSLLPHPFSTNSAEGTLDLQLERTVLKYPVSADSVVYLRDSDEPEIFLKSKRIRGPEAEIKAKSWRSALLMQGQWLSQVLHPETSQREWPGLVKNSFLAHIMTPVTSYLVVENEAQKAILKKKQAQALANNKSLDLGEEAQRMTEPGLYVLALLLAIFIWYRERRKKAYIP</sequence>
<keyword evidence="1" id="KW-0472">Membrane</keyword>
<name>A0A7C9BK66_9BACT</name>
<feature type="transmembrane region" description="Helical" evidence="1">
    <location>
        <begin position="112"/>
        <end position="131"/>
    </location>
</feature>
<protein>
    <submittedName>
        <fullName evidence="3">MSEP-CTERM sorting domain-containing protein</fullName>
    </submittedName>
</protein>
<keyword evidence="1" id="KW-0812">Transmembrane</keyword>
<feature type="domain" description="VIT" evidence="2">
    <location>
        <begin position="458"/>
        <end position="588"/>
    </location>
</feature>
<feature type="transmembrane region" description="Helical" evidence="1">
    <location>
        <begin position="913"/>
        <end position="929"/>
    </location>
</feature>
<comment type="caution">
    <text evidence="3">The sequence shown here is derived from an EMBL/GenBank/DDBJ whole genome shotgun (WGS) entry which is preliminary data.</text>
</comment>
<dbReference type="EMBL" id="WHLY01000002">
    <property type="protein sequence ID" value="MPR35617.1"/>
    <property type="molecule type" value="Genomic_DNA"/>
</dbReference>
<dbReference type="RefSeq" id="WP_152762829.1">
    <property type="nucleotide sequence ID" value="NZ_WHLY01000002.1"/>
</dbReference>
<feature type="transmembrane region" description="Helical" evidence="1">
    <location>
        <begin position="44"/>
        <end position="66"/>
    </location>
</feature>
<gene>
    <name evidence="3" type="ORF">GBK04_20250</name>
</gene>
<keyword evidence="4" id="KW-1185">Reference proteome</keyword>
<feature type="transmembrane region" description="Helical" evidence="1">
    <location>
        <begin position="350"/>
        <end position="371"/>
    </location>
</feature>
<feature type="transmembrane region" description="Helical" evidence="1">
    <location>
        <begin position="182"/>
        <end position="203"/>
    </location>
</feature>
<dbReference type="Proteomes" id="UP000479293">
    <property type="component" value="Unassembled WGS sequence"/>
</dbReference>
<feature type="transmembrane region" description="Helical" evidence="1">
    <location>
        <begin position="307"/>
        <end position="330"/>
    </location>
</feature>
<dbReference type="InterPro" id="IPR027550">
    <property type="entry name" value="MSEP-CTERM"/>
</dbReference>